<keyword evidence="5" id="KW-0472">Membrane</keyword>
<evidence type="ECO:0000256" key="3">
    <source>
        <dbReference type="ARBA" id="ARBA00022781"/>
    </source>
</evidence>
<dbReference type="GO" id="GO:0016020">
    <property type="term" value="C:membrane"/>
    <property type="evidence" value="ECO:0007669"/>
    <property type="project" value="UniProtKB-SubCell"/>
</dbReference>
<comment type="subcellular location">
    <subcellularLocation>
        <location evidence="1">Membrane</location>
    </subcellularLocation>
</comment>
<gene>
    <name evidence="7" type="ORF">A3E44_03640</name>
</gene>
<protein>
    <submittedName>
        <fullName evidence="7">Uncharacterized protein</fullName>
    </submittedName>
</protein>
<evidence type="ECO:0000256" key="4">
    <source>
        <dbReference type="ARBA" id="ARBA00023065"/>
    </source>
</evidence>
<dbReference type="GO" id="GO:0046933">
    <property type="term" value="F:proton-transporting ATP synthase activity, rotational mechanism"/>
    <property type="evidence" value="ECO:0007669"/>
    <property type="project" value="InterPro"/>
</dbReference>
<keyword evidence="2" id="KW-0813">Transport</keyword>
<evidence type="ECO:0000256" key="6">
    <source>
        <dbReference type="ARBA" id="ARBA00023310"/>
    </source>
</evidence>
<keyword evidence="4" id="KW-0406">Ion transport</keyword>
<keyword evidence="6" id="KW-0066">ATP synthesis</keyword>
<evidence type="ECO:0000256" key="1">
    <source>
        <dbReference type="ARBA" id="ARBA00004370"/>
    </source>
</evidence>
<comment type="caution">
    <text evidence="7">The sequence shown here is derived from an EMBL/GenBank/DDBJ whole genome shotgun (WGS) entry which is preliminary data.</text>
</comment>
<keyword evidence="3" id="KW-0375">Hydrogen ion transport</keyword>
<evidence type="ECO:0000256" key="5">
    <source>
        <dbReference type="ARBA" id="ARBA00023136"/>
    </source>
</evidence>
<dbReference type="AlphaFoldDB" id="A0A1F8AVS0"/>
<sequence>MDKITKVIVVTPLKLRDGDFGALAKKIGDFLVSKSLVSGKASFVQETDSAILGGFKAKVGSIVLDLSLSGKIEKEIWSK</sequence>
<dbReference type="EMBL" id="MGGW01000004">
    <property type="protein sequence ID" value="OGM55348.1"/>
    <property type="molecule type" value="Genomic_DNA"/>
</dbReference>
<dbReference type="Pfam" id="PF00213">
    <property type="entry name" value="OSCP"/>
    <property type="match status" value="1"/>
</dbReference>
<organism evidence="7 8">
    <name type="scientific">Candidatus Woesebacteria bacterium RIFCSPHIGHO2_12_FULL_41_24</name>
    <dbReference type="NCBI Taxonomy" id="1802510"/>
    <lineage>
        <taxon>Bacteria</taxon>
        <taxon>Candidatus Woeseibacteriota</taxon>
    </lineage>
</organism>
<reference evidence="7 8" key="1">
    <citation type="journal article" date="2016" name="Nat. Commun.">
        <title>Thousands of microbial genomes shed light on interconnected biogeochemical processes in an aquifer system.</title>
        <authorList>
            <person name="Anantharaman K."/>
            <person name="Brown C.T."/>
            <person name="Hug L.A."/>
            <person name="Sharon I."/>
            <person name="Castelle C.J."/>
            <person name="Probst A.J."/>
            <person name="Thomas B.C."/>
            <person name="Singh A."/>
            <person name="Wilkins M.J."/>
            <person name="Karaoz U."/>
            <person name="Brodie E.L."/>
            <person name="Williams K.H."/>
            <person name="Hubbard S.S."/>
            <person name="Banfield J.F."/>
        </authorList>
    </citation>
    <scope>NUCLEOTIDE SEQUENCE [LARGE SCALE GENOMIC DNA]</scope>
</reference>
<evidence type="ECO:0000313" key="8">
    <source>
        <dbReference type="Proteomes" id="UP000178603"/>
    </source>
</evidence>
<dbReference type="Proteomes" id="UP000178603">
    <property type="component" value="Unassembled WGS sequence"/>
</dbReference>
<evidence type="ECO:0000256" key="2">
    <source>
        <dbReference type="ARBA" id="ARBA00022448"/>
    </source>
</evidence>
<accession>A0A1F8AVS0</accession>
<dbReference type="InterPro" id="IPR000711">
    <property type="entry name" value="ATPase_OSCP/dsu"/>
</dbReference>
<proteinExistence type="predicted"/>
<name>A0A1F8AVS0_9BACT</name>
<evidence type="ECO:0000313" key="7">
    <source>
        <dbReference type="EMBL" id="OGM55348.1"/>
    </source>
</evidence>